<evidence type="ECO:0000313" key="2">
    <source>
        <dbReference type="EMBL" id="OFI32764.1"/>
    </source>
</evidence>
<protein>
    <recommendedName>
        <fullName evidence="4">PEP-CTERM protein-sorting domain-containing protein</fullName>
    </recommendedName>
</protein>
<dbReference type="AlphaFoldDB" id="A0A1E8FA14"/>
<dbReference type="Proteomes" id="UP000176037">
    <property type="component" value="Unassembled WGS sequence"/>
</dbReference>
<evidence type="ECO:0008006" key="4">
    <source>
        <dbReference type="Google" id="ProtNLM"/>
    </source>
</evidence>
<feature type="chain" id="PRO_5009213928" description="PEP-CTERM protein-sorting domain-containing protein" evidence="1">
    <location>
        <begin position="19"/>
        <end position="193"/>
    </location>
</feature>
<dbReference type="OrthoDB" id="9988329at2"/>
<proteinExistence type="predicted"/>
<comment type="caution">
    <text evidence="2">The sequence shown here is derived from an EMBL/GenBank/DDBJ whole genome shotgun (WGS) entry which is preliminary data.</text>
</comment>
<dbReference type="EMBL" id="MJIC01000016">
    <property type="protein sequence ID" value="OFI32764.1"/>
    <property type="molecule type" value="Genomic_DNA"/>
</dbReference>
<name>A0A1E8FA14_9ALTE</name>
<organism evidence="2 3">
    <name type="scientific">Alteromonas lipolytica</name>
    <dbReference type="NCBI Taxonomy" id="1856405"/>
    <lineage>
        <taxon>Bacteria</taxon>
        <taxon>Pseudomonadati</taxon>
        <taxon>Pseudomonadota</taxon>
        <taxon>Gammaproteobacteria</taxon>
        <taxon>Alteromonadales</taxon>
        <taxon>Alteromonadaceae</taxon>
        <taxon>Alteromonas/Salinimonas group</taxon>
        <taxon>Alteromonas</taxon>
    </lineage>
</organism>
<reference evidence="2 3" key="1">
    <citation type="submission" date="2016-09" db="EMBL/GenBank/DDBJ databases">
        <title>Alteromonas lipolytica, a new species isolated from sea water.</title>
        <authorList>
            <person name="Wu Y.-H."/>
            <person name="Cheng H."/>
            <person name="Xu X.-W."/>
        </authorList>
    </citation>
    <scope>NUCLEOTIDE SEQUENCE [LARGE SCALE GENOMIC DNA]</scope>
    <source>
        <strain evidence="2 3">JW12</strain>
    </source>
</reference>
<accession>A0A1E8FA14</accession>
<evidence type="ECO:0000256" key="1">
    <source>
        <dbReference type="SAM" id="SignalP"/>
    </source>
</evidence>
<gene>
    <name evidence="2" type="ORF">BFC17_06330</name>
</gene>
<dbReference type="RefSeq" id="WP_070178292.1">
    <property type="nucleotide sequence ID" value="NZ_BMJR01000005.1"/>
</dbReference>
<sequence length="193" mass="20731">MKKFILTLASLLAFNSQAAVISVELADSEIAVGESTTVTVTGAFDSTTEAFDFASLSVFFDNSQLIVDESSFASDLPYDFGINQELFMFDNVGFNEVILSWLDYTGTTFSSIDAFTLLSFDVIGSSTGNYEVSLAGGLDPDYLLFTNGIDEITDITTNNATLNVTEAAEVAAPHTALLFSLMLGGMMVARRRA</sequence>
<dbReference type="STRING" id="1856405.BFC17_06330"/>
<evidence type="ECO:0000313" key="3">
    <source>
        <dbReference type="Proteomes" id="UP000176037"/>
    </source>
</evidence>
<feature type="signal peptide" evidence="1">
    <location>
        <begin position="1"/>
        <end position="18"/>
    </location>
</feature>
<keyword evidence="3" id="KW-1185">Reference proteome</keyword>
<keyword evidence="1" id="KW-0732">Signal</keyword>